<name>A0A835RUC7_VANPL</name>
<gene>
    <name evidence="1" type="ORF">HPP92_005604</name>
</gene>
<organism evidence="1 2">
    <name type="scientific">Vanilla planifolia</name>
    <name type="common">Vanilla</name>
    <dbReference type="NCBI Taxonomy" id="51239"/>
    <lineage>
        <taxon>Eukaryota</taxon>
        <taxon>Viridiplantae</taxon>
        <taxon>Streptophyta</taxon>
        <taxon>Embryophyta</taxon>
        <taxon>Tracheophyta</taxon>
        <taxon>Spermatophyta</taxon>
        <taxon>Magnoliopsida</taxon>
        <taxon>Liliopsida</taxon>
        <taxon>Asparagales</taxon>
        <taxon>Orchidaceae</taxon>
        <taxon>Vanilloideae</taxon>
        <taxon>Vanilleae</taxon>
        <taxon>Vanilla</taxon>
    </lineage>
</organism>
<sequence length="65" mass="6870">MEISDTSRESLLPGFLYSRSSGAGSPSSPVGIAAVSQSPSPASFMIQAPIEREKIRMFSPGYYAA</sequence>
<dbReference type="AlphaFoldDB" id="A0A835RUC7"/>
<dbReference type="EMBL" id="JADCNM010000002">
    <property type="protein sequence ID" value="KAG0494610.1"/>
    <property type="molecule type" value="Genomic_DNA"/>
</dbReference>
<comment type="caution">
    <text evidence="1">The sequence shown here is derived from an EMBL/GenBank/DDBJ whole genome shotgun (WGS) entry which is preliminary data.</text>
</comment>
<protein>
    <submittedName>
        <fullName evidence="1">Uncharacterized protein</fullName>
    </submittedName>
</protein>
<dbReference type="Proteomes" id="UP000639772">
    <property type="component" value="Unassembled WGS sequence"/>
</dbReference>
<proteinExistence type="predicted"/>
<accession>A0A835RUC7</accession>
<evidence type="ECO:0000313" key="2">
    <source>
        <dbReference type="Proteomes" id="UP000639772"/>
    </source>
</evidence>
<evidence type="ECO:0000313" key="1">
    <source>
        <dbReference type="EMBL" id="KAG0494610.1"/>
    </source>
</evidence>
<reference evidence="1 2" key="1">
    <citation type="journal article" date="2020" name="Nat. Food">
        <title>A phased Vanilla planifolia genome enables genetic improvement of flavour and production.</title>
        <authorList>
            <person name="Hasing T."/>
            <person name="Tang H."/>
            <person name="Brym M."/>
            <person name="Khazi F."/>
            <person name="Huang T."/>
            <person name="Chambers A.H."/>
        </authorList>
    </citation>
    <scope>NUCLEOTIDE SEQUENCE [LARGE SCALE GENOMIC DNA]</scope>
    <source>
        <tissue evidence="1">Leaf</tissue>
    </source>
</reference>